<dbReference type="PANTHER" id="PTHR13691:SF16">
    <property type="entry name" value="LARGE RIBOSOMAL SUBUNIT PROTEIN UL2"/>
    <property type="match status" value="1"/>
</dbReference>
<keyword evidence="7" id="KW-1185">Reference proteome</keyword>
<dbReference type="EMBL" id="BMAC01000917">
    <property type="protein sequence ID" value="GFQ04202.1"/>
    <property type="molecule type" value="Genomic_DNA"/>
</dbReference>
<dbReference type="FunFam" id="4.10.950.10:FF:000002">
    <property type="entry name" value="60S ribosomal protein L2"/>
    <property type="match status" value="1"/>
</dbReference>
<dbReference type="Pfam" id="PF03947">
    <property type="entry name" value="Ribosomal_L2_C"/>
    <property type="match status" value="1"/>
</dbReference>
<dbReference type="InterPro" id="IPR014726">
    <property type="entry name" value="Ribosomal_uL2_dom3"/>
</dbReference>
<evidence type="ECO:0000256" key="1">
    <source>
        <dbReference type="ARBA" id="ARBA00005636"/>
    </source>
</evidence>
<evidence type="ECO:0000313" key="6">
    <source>
        <dbReference type="EMBL" id="GFQ04202.1"/>
    </source>
</evidence>
<dbReference type="GO" id="GO:0003735">
    <property type="term" value="F:structural constituent of ribosome"/>
    <property type="evidence" value="ECO:0007669"/>
    <property type="project" value="InterPro"/>
</dbReference>
<comment type="similarity">
    <text evidence="1">Belongs to the universal ribosomal protein uL2 family.</text>
</comment>
<evidence type="ECO:0000256" key="3">
    <source>
        <dbReference type="ARBA" id="ARBA00023274"/>
    </source>
</evidence>
<evidence type="ECO:0000256" key="2">
    <source>
        <dbReference type="ARBA" id="ARBA00022980"/>
    </source>
</evidence>
<feature type="domain" description="Large ribosomal subunit protein uL2 C-terminal" evidence="5">
    <location>
        <begin position="3"/>
        <end position="67"/>
    </location>
</feature>
<dbReference type="PANTHER" id="PTHR13691">
    <property type="entry name" value="RIBOSOMAL PROTEIN L2"/>
    <property type="match status" value="1"/>
</dbReference>
<evidence type="ECO:0000256" key="4">
    <source>
        <dbReference type="SAM" id="MobiDB-lite"/>
    </source>
</evidence>
<sequence>MVSQVAGGGRTKKSMLKARNAYHKYRGKRNSWPKVRGVAMNLVEHPHGGGNHQHTGHASTVCRDAPPGQKVGLISAWRAAAKADKA</sequence>
<evidence type="ECO:0000313" key="7">
    <source>
        <dbReference type="Proteomes" id="UP000653305"/>
    </source>
</evidence>
<dbReference type="InterPro" id="IPR008991">
    <property type="entry name" value="Translation_prot_SH3-like_sf"/>
</dbReference>
<protein>
    <submittedName>
        <fullName evidence="6">60S ribosomal protein l8-1</fullName>
    </submittedName>
</protein>
<dbReference type="GO" id="GO:0003723">
    <property type="term" value="F:RNA binding"/>
    <property type="evidence" value="ECO:0007669"/>
    <property type="project" value="TreeGrafter"/>
</dbReference>
<feature type="region of interest" description="Disordered" evidence="4">
    <location>
        <begin position="43"/>
        <end position="66"/>
    </location>
</feature>
<evidence type="ECO:0000259" key="5">
    <source>
        <dbReference type="SMART" id="SM01382"/>
    </source>
</evidence>
<dbReference type="InterPro" id="IPR022669">
    <property type="entry name" value="Ribosomal_uL2_C"/>
</dbReference>
<dbReference type="GO" id="GO:0002181">
    <property type="term" value="P:cytoplasmic translation"/>
    <property type="evidence" value="ECO:0007669"/>
    <property type="project" value="TreeGrafter"/>
</dbReference>
<dbReference type="Proteomes" id="UP000653305">
    <property type="component" value="Unassembled WGS sequence"/>
</dbReference>
<comment type="caution">
    <text evidence="6">The sequence shown here is derived from an EMBL/GenBank/DDBJ whole genome shotgun (WGS) entry which is preliminary data.</text>
</comment>
<dbReference type="SMART" id="SM01382">
    <property type="entry name" value="Ribosomal_L2_C"/>
    <property type="match status" value="1"/>
</dbReference>
<dbReference type="Gene3D" id="4.10.950.10">
    <property type="entry name" value="Ribosomal protein L2, domain 3"/>
    <property type="match status" value="1"/>
</dbReference>
<gene>
    <name evidence="6" type="ORF">PHJA_002564100</name>
</gene>
<name>A0A830DCZ0_9LAMI</name>
<dbReference type="GO" id="GO:0022625">
    <property type="term" value="C:cytosolic large ribosomal subunit"/>
    <property type="evidence" value="ECO:0007669"/>
    <property type="project" value="TreeGrafter"/>
</dbReference>
<accession>A0A830DCZ0</accession>
<organism evidence="6 7">
    <name type="scientific">Phtheirospermum japonicum</name>
    <dbReference type="NCBI Taxonomy" id="374723"/>
    <lineage>
        <taxon>Eukaryota</taxon>
        <taxon>Viridiplantae</taxon>
        <taxon>Streptophyta</taxon>
        <taxon>Embryophyta</taxon>
        <taxon>Tracheophyta</taxon>
        <taxon>Spermatophyta</taxon>
        <taxon>Magnoliopsida</taxon>
        <taxon>eudicotyledons</taxon>
        <taxon>Gunneridae</taxon>
        <taxon>Pentapetalae</taxon>
        <taxon>asterids</taxon>
        <taxon>lamiids</taxon>
        <taxon>Lamiales</taxon>
        <taxon>Orobanchaceae</taxon>
        <taxon>Orobanchaceae incertae sedis</taxon>
        <taxon>Phtheirospermum</taxon>
    </lineage>
</organism>
<keyword evidence="2 6" id="KW-0689">Ribosomal protein</keyword>
<dbReference type="InterPro" id="IPR002171">
    <property type="entry name" value="Ribosomal_uL2"/>
</dbReference>
<dbReference type="AlphaFoldDB" id="A0A830DCZ0"/>
<dbReference type="SUPFAM" id="SSF50104">
    <property type="entry name" value="Translation proteins SH3-like domain"/>
    <property type="match status" value="1"/>
</dbReference>
<proteinExistence type="inferred from homology"/>
<keyword evidence="3" id="KW-0687">Ribonucleoprotein</keyword>
<reference evidence="6" key="1">
    <citation type="submission" date="2020-07" db="EMBL/GenBank/DDBJ databases">
        <title>Ethylene signaling mediates host invasion by parasitic plants.</title>
        <authorList>
            <person name="Yoshida S."/>
        </authorList>
    </citation>
    <scope>NUCLEOTIDE SEQUENCE</scope>
    <source>
        <strain evidence="6">Okayama</strain>
    </source>
</reference>
<dbReference type="OrthoDB" id="1891975at2759"/>